<dbReference type="AlphaFoldDB" id="A0A7R8X1F7"/>
<dbReference type="OrthoDB" id="10062627at2759"/>
<reference evidence="1" key="1">
    <citation type="submission" date="2020-11" db="EMBL/GenBank/DDBJ databases">
        <authorList>
            <person name="Tran Van P."/>
        </authorList>
    </citation>
    <scope>NUCLEOTIDE SEQUENCE</scope>
</reference>
<organism evidence="1">
    <name type="scientific">Cyprideis torosa</name>
    <dbReference type="NCBI Taxonomy" id="163714"/>
    <lineage>
        <taxon>Eukaryota</taxon>
        <taxon>Metazoa</taxon>
        <taxon>Ecdysozoa</taxon>
        <taxon>Arthropoda</taxon>
        <taxon>Crustacea</taxon>
        <taxon>Oligostraca</taxon>
        <taxon>Ostracoda</taxon>
        <taxon>Podocopa</taxon>
        <taxon>Podocopida</taxon>
        <taxon>Cytherocopina</taxon>
        <taxon>Cytheroidea</taxon>
        <taxon>Cytherideidae</taxon>
        <taxon>Cyprideis</taxon>
    </lineage>
</organism>
<feature type="non-terminal residue" evidence="1">
    <location>
        <position position="1"/>
    </location>
</feature>
<gene>
    <name evidence="1" type="ORF">CTOB1V02_LOCUS16857</name>
</gene>
<dbReference type="InterPro" id="IPR007801">
    <property type="entry name" value="MbnB/TglH/ChrH"/>
</dbReference>
<dbReference type="Pfam" id="PF05114">
    <property type="entry name" value="MbnB_TglH_ChrH"/>
    <property type="match status" value="2"/>
</dbReference>
<name>A0A7R8X1F7_9CRUS</name>
<sequence length="215" mass="24890">MAAPRHNCGIGLRFEHIDRILRERPEIPWLEVLSDNYLRSGSVQQDYLFAIAEHYPLSLHGVGMSLGSVDPLDNEYFKQLKDLIERVNPERVSDHLCWTLKFPGWSVQQDYLFAIAEHYPLSLHGVGMSLGSVDPLDNEYFTRLKTLIERVNPERVSDHLCWTAVHGMVTHDLIPLPYTDETVIYVAARIREAQERLERELVIENVSSYLQYKQS</sequence>
<evidence type="ECO:0000313" key="1">
    <source>
        <dbReference type="EMBL" id="CAD7239042.1"/>
    </source>
</evidence>
<dbReference type="Gene3D" id="3.20.20.150">
    <property type="entry name" value="Divalent-metal-dependent TIM barrel enzymes"/>
    <property type="match status" value="2"/>
</dbReference>
<accession>A0A7R8X1F7</accession>
<protein>
    <submittedName>
        <fullName evidence="1">Uncharacterized protein</fullName>
    </submittedName>
</protein>
<dbReference type="EMBL" id="OB714351">
    <property type="protein sequence ID" value="CAD7239042.1"/>
    <property type="molecule type" value="Genomic_DNA"/>
</dbReference>
<dbReference type="PANTHER" id="PTHR42194:SF1">
    <property type="entry name" value="UPF0276 PROTEIN HI_1600"/>
    <property type="match status" value="1"/>
</dbReference>
<proteinExistence type="predicted"/>
<dbReference type="PANTHER" id="PTHR42194">
    <property type="entry name" value="UPF0276 PROTEIN HI_1600"/>
    <property type="match status" value="1"/>
</dbReference>